<dbReference type="InterPro" id="IPR027417">
    <property type="entry name" value="P-loop_NTPase"/>
</dbReference>
<reference evidence="3" key="1">
    <citation type="journal article" date="2020" name="Phytopathology">
        <title>Genome sequence of the chestnut blight fungus Cryphonectria parasitica EP155: A fundamental resource for an archetypical invasive plant pathogen.</title>
        <authorList>
            <person name="Crouch J.A."/>
            <person name="Dawe A."/>
            <person name="Aerts A."/>
            <person name="Barry K."/>
            <person name="Churchill A.C.L."/>
            <person name="Grimwood J."/>
            <person name="Hillman B."/>
            <person name="Milgroom M.G."/>
            <person name="Pangilinan J."/>
            <person name="Smith M."/>
            <person name="Salamov A."/>
            <person name="Schmutz J."/>
            <person name="Yadav J."/>
            <person name="Grigoriev I.V."/>
            <person name="Nuss D."/>
        </authorList>
    </citation>
    <scope>NUCLEOTIDE SEQUENCE</scope>
    <source>
        <strain evidence="3">EP155</strain>
    </source>
</reference>
<evidence type="ECO:0000256" key="1">
    <source>
        <dbReference type="ARBA" id="ARBA00022737"/>
    </source>
</evidence>
<organism evidence="3 4">
    <name type="scientific">Cryphonectria parasitica (strain ATCC 38755 / EP155)</name>
    <dbReference type="NCBI Taxonomy" id="660469"/>
    <lineage>
        <taxon>Eukaryota</taxon>
        <taxon>Fungi</taxon>
        <taxon>Dikarya</taxon>
        <taxon>Ascomycota</taxon>
        <taxon>Pezizomycotina</taxon>
        <taxon>Sordariomycetes</taxon>
        <taxon>Sordariomycetidae</taxon>
        <taxon>Diaporthales</taxon>
        <taxon>Cryphonectriaceae</taxon>
        <taxon>Cryphonectria-Endothia species complex</taxon>
        <taxon>Cryphonectria</taxon>
    </lineage>
</organism>
<dbReference type="SUPFAM" id="SSF52540">
    <property type="entry name" value="P-loop containing nucleoside triphosphate hydrolases"/>
    <property type="match status" value="1"/>
</dbReference>
<dbReference type="EMBL" id="MU032345">
    <property type="protein sequence ID" value="KAF3769054.1"/>
    <property type="molecule type" value="Genomic_DNA"/>
</dbReference>
<dbReference type="InterPro" id="IPR056884">
    <property type="entry name" value="NPHP3-like_N"/>
</dbReference>
<evidence type="ECO:0000313" key="3">
    <source>
        <dbReference type="EMBL" id="KAF3769054.1"/>
    </source>
</evidence>
<feature type="non-terminal residue" evidence="3">
    <location>
        <position position="367"/>
    </location>
</feature>
<evidence type="ECO:0000313" key="4">
    <source>
        <dbReference type="Proteomes" id="UP000803844"/>
    </source>
</evidence>
<gene>
    <name evidence="3" type="ORF">M406DRAFT_249289</name>
</gene>
<proteinExistence type="predicted"/>
<keyword evidence="4" id="KW-1185">Reference proteome</keyword>
<evidence type="ECO:0000259" key="2">
    <source>
        <dbReference type="Pfam" id="PF24883"/>
    </source>
</evidence>
<protein>
    <recommendedName>
        <fullName evidence="2">Nephrocystin 3-like N-terminal domain-containing protein</fullName>
    </recommendedName>
</protein>
<dbReference type="PANTHER" id="PTHR10039:SF5">
    <property type="entry name" value="NACHT DOMAIN-CONTAINING PROTEIN"/>
    <property type="match status" value="1"/>
</dbReference>
<comment type="caution">
    <text evidence="3">The sequence shown here is derived from an EMBL/GenBank/DDBJ whole genome shotgun (WGS) entry which is preliminary data.</text>
</comment>
<feature type="domain" description="Nephrocystin 3-like N-terminal" evidence="2">
    <location>
        <begin position="95"/>
        <end position="287"/>
    </location>
</feature>
<dbReference type="PANTHER" id="PTHR10039">
    <property type="entry name" value="AMELOGENIN"/>
    <property type="match status" value="1"/>
</dbReference>
<name>A0A9P5CRY4_CRYP1</name>
<dbReference type="Pfam" id="PF24883">
    <property type="entry name" value="NPHP3_N"/>
    <property type="match status" value="1"/>
</dbReference>
<dbReference type="RefSeq" id="XP_040780015.1">
    <property type="nucleotide sequence ID" value="XM_040916600.1"/>
</dbReference>
<dbReference type="AlphaFoldDB" id="A0A9P5CRY4"/>
<dbReference type="Proteomes" id="UP000803844">
    <property type="component" value="Unassembled WGS sequence"/>
</dbReference>
<accession>A0A9P5CRY4</accession>
<keyword evidence="1" id="KW-0677">Repeat</keyword>
<dbReference type="GeneID" id="63833729"/>
<dbReference type="OrthoDB" id="443402at2759"/>
<sequence>MRGDDSQHINDIRKILDDLGETSQRNFRNLESLVNSLRLSETVLEERNRAWILDKLYFDSMDARRESVDNAETNTFQWWIDSDHITNYNDCTYEVTFKDWLASGREELLPNPFHIVGKPGSGKSTLMKLIDKAIRPDSNQASRIQLKKWANGNQLITATFYAWKAGNRYQRSFQGLIRTLLHSILEQSPVLTGMAFPSRWKPGDFAPGRQRDLRSSEIPFDEILEAFNRIRSGQGQAKDMRFFFLIDGLDELEDYNGCPNGSTGFGVAELIWSWVRQENVKACVSSREQNPFMNTFPAELRLRLHMITYKDVETLVENRLMPRLRKNFPSTPQEHLQKLTRSVVEKAEGVFLWVILTIIELWHGLDD</sequence>
<dbReference type="Gene3D" id="3.40.50.300">
    <property type="entry name" value="P-loop containing nucleotide triphosphate hydrolases"/>
    <property type="match status" value="1"/>
</dbReference>